<dbReference type="FunFam" id="1.10.510.10:FF:000014">
    <property type="entry name" value="Non-specific serine/threonine protein kinase"/>
    <property type="match status" value="1"/>
</dbReference>
<feature type="compositionally biased region" description="Polar residues" evidence="22">
    <location>
        <begin position="1587"/>
        <end position="1596"/>
    </location>
</feature>
<dbReference type="InterPro" id="IPR014930">
    <property type="entry name" value="Myotonic_dystrophy_kinase_coil"/>
</dbReference>
<dbReference type="PROSITE" id="PS51285">
    <property type="entry name" value="AGC_KINASE_CTER"/>
    <property type="match status" value="1"/>
</dbReference>
<evidence type="ECO:0000256" key="17">
    <source>
        <dbReference type="ARBA" id="ARBA00023273"/>
    </source>
</evidence>
<keyword evidence="17" id="KW-0966">Cell projection</keyword>
<dbReference type="PROSITE" id="PS00108">
    <property type="entry name" value="PROTEIN_KINASE_ST"/>
    <property type="match status" value="1"/>
</dbReference>
<dbReference type="GO" id="GO:0008270">
    <property type="term" value="F:zinc ion binding"/>
    <property type="evidence" value="ECO:0007669"/>
    <property type="project" value="UniProtKB-KW"/>
</dbReference>
<protein>
    <recommendedName>
        <fullName evidence="5">non-specific serine/threonine protein kinase</fullName>
        <ecNumber evidence="5">2.7.11.1</ecNumber>
    </recommendedName>
</protein>
<reference evidence="29" key="1">
    <citation type="submission" date="2025-08" db="UniProtKB">
        <authorList>
            <consortium name="Ensembl"/>
        </authorList>
    </citation>
    <scope>IDENTIFICATION</scope>
</reference>
<dbReference type="Gene3D" id="1.20.5.340">
    <property type="match status" value="1"/>
</dbReference>
<dbReference type="Pfam" id="PF00130">
    <property type="entry name" value="C1_1"/>
    <property type="match status" value="1"/>
</dbReference>
<dbReference type="InterPro" id="IPR000961">
    <property type="entry name" value="AGC-kinase_C"/>
</dbReference>
<dbReference type="GO" id="GO:0031032">
    <property type="term" value="P:actomyosin structure organization"/>
    <property type="evidence" value="ECO:0007669"/>
    <property type="project" value="TreeGrafter"/>
</dbReference>
<keyword evidence="15 20" id="KW-0067">ATP-binding</keyword>
<keyword evidence="16 21" id="KW-0175">Coiled coil</keyword>
<evidence type="ECO:0000256" key="2">
    <source>
        <dbReference type="ARBA" id="ARBA00004496"/>
    </source>
</evidence>
<proteinExistence type="inferred from homology"/>
<dbReference type="FunFam" id="3.30.60.20:FF:000005">
    <property type="entry name" value="Non-specific serine/threonine protein kinase"/>
    <property type="match status" value="1"/>
</dbReference>
<organism evidence="29 30">
    <name type="scientific">Cyprinus carpio</name>
    <name type="common">Common carp</name>
    <dbReference type="NCBI Taxonomy" id="7962"/>
    <lineage>
        <taxon>Eukaryota</taxon>
        <taxon>Metazoa</taxon>
        <taxon>Chordata</taxon>
        <taxon>Craniata</taxon>
        <taxon>Vertebrata</taxon>
        <taxon>Euteleostomi</taxon>
        <taxon>Actinopterygii</taxon>
        <taxon>Neopterygii</taxon>
        <taxon>Teleostei</taxon>
        <taxon>Ostariophysi</taxon>
        <taxon>Cypriniformes</taxon>
        <taxon>Cyprinidae</taxon>
        <taxon>Cyprininae</taxon>
        <taxon>Cyprinus</taxon>
    </lineage>
</organism>
<feature type="domain" description="Phorbol-ester/DAG-type" evidence="25">
    <location>
        <begin position="942"/>
        <end position="992"/>
    </location>
</feature>
<keyword evidence="13" id="KW-0418">Kinase</keyword>
<comment type="subcellular location">
    <subcellularLocation>
        <location evidence="3">Cell projection</location>
        <location evidence="3">Lamellipodium</location>
    </subcellularLocation>
    <subcellularLocation>
        <location evidence="2">Cytoplasm</location>
    </subcellularLocation>
</comment>
<keyword evidence="11 20" id="KW-0547">Nucleotide-binding</keyword>
<feature type="compositionally biased region" description="Polar residues" evidence="22">
    <location>
        <begin position="664"/>
        <end position="674"/>
    </location>
</feature>
<dbReference type="EC" id="2.7.11.1" evidence="5"/>
<feature type="domain" description="Protein kinase" evidence="24">
    <location>
        <begin position="77"/>
        <end position="343"/>
    </location>
</feature>
<feature type="binding site" evidence="20">
    <location>
        <position position="106"/>
    </location>
    <ligand>
        <name>ATP</name>
        <dbReference type="ChEBI" id="CHEBI:30616"/>
    </ligand>
</feature>
<feature type="domain" description="CNH" evidence="27">
    <location>
        <begin position="1158"/>
        <end position="1432"/>
    </location>
</feature>
<evidence type="ECO:0000256" key="22">
    <source>
        <dbReference type="SAM" id="MobiDB-lite"/>
    </source>
</evidence>
<dbReference type="PROSITE" id="PS50003">
    <property type="entry name" value="PH_DOMAIN"/>
    <property type="match status" value="1"/>
</dbReference>
<dbReference type="PROSITE" id="PS50081">
    <property type="entry name" value="ZF_DAG_PE_2"/>
    <property type="match status" value="1"/>
</dbReference>
<dbReference type="SMART" id="SM00285">
    <property type="entry name" value="PBD"/>
    <property type="match status" value="1"/>
</dbReference>
<feature type="region of interest" description="Disordered" evidence="22">
    <location>
        <begin position="528"/>
        <end position="563"/>
    </location>
</feature>
<dbReference type="InterPro" id="IPR002219">
    <property type="entry name" value="PKC_DAG/PE"/>
</dbReference>
<dbReference type="InterPro" id="IPR001180">
    <property type="entry name" value="CNH_dom"/>
</dbReference>
<dbReference type="InterPro" id="IPR017441">
    <property type="entry name" value="Protein_kinase_ATP_BS"/>
</dbReference>
<keyword evidence="12" id="KW-0863">Zinc-finger</keyword>
<evidence type="ECO:0000256" key="3">
    <source>
        <dbReference type="ARBA" id="ARBA00004510"/>
    </source>
</evidence>
<accession>A0A8C1SU29</accession>
<dbReference type="Pfam" id="PF08826">
    <property type="entry name" value="DMPK_coil"/>
    <property type="match status" value="1"/>
</dbReference>
<name>A0A8C1SU29_CYPCA</name>
<dbReference type="SMART" id="SM00220">
    <property type="entry name" value="S_TKc"/>
    <property type="match status" value="1"/>
</dbReference>
<evidence type="ECO:0000256" key="13">
    <source>
        <dbReference type="ARBA" id="ARBA00022777"/>
    </source>
</evidence>
<dbReference type="SMART" id="SM00036">
    <property type="entry name" value="CNH"/>
    <property type="match status" value="1"/>
</dbReference>
<dbReference type="Gene3D" id="3.30.200.20">
    <property type="entry name" value="Phosphorylase Kinase, domain 1"/>
    <property type="match status" value="1"/>
</dbReference>
<feature type="region of interest" description="Disordered" evidence="22">
    <location>
        <begin position="626"/>
        <end position="680"/>
    </location>
</feature>
<dbReference type="InterPro" id="IPR001849">
    <property type="entry name" value="PH_domain"/>
</dbReference>
<comment type="catalytic activity">
    <reaction evidence="18">
        <text>L-threonyl-[protein] + ATP = O-phospho-L-threonyl-[protein] + ADP + H(+)</text>
        <dbReference type="Rhea" id="RHEA:46608"/>
        <dbReference type="Rhea" id="RHEA-COMP:11060"/>
        <dbReference type="Rhea" id="RHEA-COMP:11605"/>
        <dbReference type="ChEBI" id="CHEBI:15378"/>
        <dbReference type="ChEBI" id="CHEBI:30013"/>
        <dbReference type="ChEBI" id="CHEBI:30616"/>
        <dbReference type="ChEBI" id="CHEBI:61977"/>
        <dbReference type="ChEBI" id="CHEBI:456216"/>
        <dbReference type="EC" id="2.7.11.1"/>
    </reaction>
</comment>
<dbReference type="GO" id="GO:0042641">
    <property type="term" value="C:actomyosin"/>
    <property type="evidence" value="ECO:0007669"/>
    <property type="project" value="TreeGrafter"/>
</dbReference>
<dbReference type="InterPro" id="IPR017892">
    <property type="entry name" value="Pkinase_C"/>
</dbReference>
<feature type="domain" description="PH" evidence="23">
    <location>
        <begin position="1012"/>
        <end position="1132"/>
    </location>
</feature>
<dbReference type="FunFam" id="3.30.200.20:FF:001055">
    <property type="entry name" value="Serine/threonine-protein kinase MRCK beta"/>
    <property type="match status" value="1"/>
</dbReference>
<dbReference type="FunFam" id="2.30.29.30:FF:000032">
    <property type="entry name" value="Non-specific serine/threonine protein kinase"/>
    <property type="match status" value="1"/>
</dbReference>
<evidence type="ECO:0000259" key="23">
    <source>
        <dbReference type="PROSITE" id="PS50003"/>
    </source>
</evidence>
<keyword evidence="9" id="KW-0808">Transferase</keyword>
<keyword evidence="7" id="KW-0723">Serine/threonine-protein kinase</keyword>
<dbReference type="InterPro" id="IPR011993">
    <property type="entry name" value="PH-like_dom_sf"/>
</dbReference>
<evidence type="ECO:0000256" key="7">
    <source>
        <dbReference type="ARBA" id="ARBA00022527"/>
    </source>
</evidence>
<feature type="coiled-coil region" evidence="21">
    <location>
        <begin position="893"/>
        <end position="934"/>
    </location>
</feature>
<feature type="compositionally biased region" description="Basic and acidic residues" evidence="22">
    <location>
        <begin position="635"/>
        <end position="660"/>
    </location>
</feature>
<evidence type="ECO:0000256" key="6">
    <source>
        <dbReference type="ARBA" id="ARBA00022490"/>
    </source>
</evidence>
<evidence type="ECO:0000256" key="9">
    <source>
        <dbReference type="ARBA" id="ARBA00022679"/>
    </source>
</evidence>
<dbReference type="CDD" id="cd01243">
    <property type="entry name" value="PH_MRCK"/>
    <property type="match status" value="1"/>
</dbReference>
<comment type="similarity">
    <text evidence="4">Belongs to the protein kinase superfamily. AGC Ser/Thr protein kinase family. DMPK subfamily.</text>
</comment>
<dbReference type="SMART" id="SM00233">
    <property type="entry name" value="PH"/>
    <property type="match status" value="1"/>
</dbReference>
<dbReference type="Pfam" id="PF25346">
    <property type="entry name" value="PH_MRCK"/>
    <property type="match status" value="1"/>
</dbReference>
<dbReference type="Gene3D" id="2.30.29.30">
    <property type="entry name" value="Pleckstrin-homology domain (PH domain)/Phosphotyrosine-binding domain (PTB)"/>
    <property type="match status" value="1"/>
</dbReference>
<keyword evidence="14" id="KW-0862">Zinc</keyword>
<dbReference type="GO" id="GO:0030027">
    <property type="term" value="C:lamellipodium"/>
    <property type="evidence" value="ECO:0007669"/>
    <property type="project" value="UniProtKB-SubCell"/>
</dbReference>
<comment type="catalytic activity">
    <reaction evidence="19">
        <text>L-seryl-[protein] + ATP = O-phospho-L-seryl-[protein] + ADP + H(+)</text>
        <dbReference type="Rhea" id="RHEA:17989"/>
        <dbReference type="Rhea" id="RHEA-COMP:9863"/>
        <dbReference type="Rhea" id="RHEA-COMP:11604"/>
        <dbReference type="ChEBI" id="CHEBI:15378"/>
        <dbReference type="ChEBI" id="CHEBI:29999"/>
        <dbReference type="ChEBI" id="CHEBI:30616"/>
        <dbReference type="ChEBI" id="CHEBI:83421"/>
        <dbReference type="ChEBI" id="CHEBI:456216"/>
        <dbReference type="EC" id="2.7.11.1"/>
    </reaction>
</comment>
<sequence>MSGEVRLKKLEKLILDGPVQSNGQSFSVETLLDVLISLYDGCTNSPLRREKNIAEFLEWAKPFTSKVKQMRLHKEDFEILKVIGRGAFGEVAVVKVKSSDKVFAMKILNKWEMLKRAETACFREERDVLVNGDCQWITRLHYAFQDDNFLYLVMDYYVGGDLLTLLSKFEDRLPEDMARFYLAEMVLAINSVHQLHYVHRDIKPDNILLDVNGHIRLADFGSCLKLTEDGTVQSSVAVGTPDYISPEILQAMEDGKGKYGPECDWWSLGVCMYEMLYGETPFYAESLVETYGKIMNHKERFQFPAHVTDVSENAKDLIRRLICCREHRLGQNGIEDFKQHPFFSGIDWQNIRNCDAPYIPEVSSPSDTSNFDVDDDCLKNTETMPPPSHTAFSGHHLPFVGFTYTSSCTLSDRGCLRESAAPAQMDVSVQRGLEDSLATEAYERRIRRLEQEKLELSRKLQESTKTVQALQYSSGDGPASSNREVEIRGLKEELEMLRKQIVEQQLEQASSARRDLEDSSKQIRSLEKQLKSMKQERDDLQKGLQESSEKLKTQGKELKEADSQRKMAMQEFAEVSEKVTELRSHKQRLSRQLRDKEEEMDSLNQKVEALRIEVRKAERAKKEMEAQAEEWSAETQKEKKLRERSEQYSRQLEEELEGMKQKQVGRSPSVGSSEQHQELSKLRADLEKKTTFYEEELSRRDQQHANELKNLKKELRESEGQQLTLKKEIMMLKDKLEKTRQESQSDREEFETDYKQKYERERVLLSEENKKLSSELDKMMSSFEKLSCNHKQLDEEMRELADKKESVAHWEAQITEIIQWVSDEKDARGYLQALATKMTEELEGLRNASLGARATDMPWKVRRLAKLDMSARLELQSALDAEIRAKQTIQDELNKVKASHMATDCKLEELEKKNQDLQAEIQRLKQETENLHTSKGKISPKAHQFVVKTFNAPTKCNQCTSLMVGLIRQGCSCEVCNFSCHVTCADKAPAVCPIPPDQTKGPLGIDPQKGIGTAYEGHVKVPKPLGVKKGWQRAIAVVCDFKLFLYDLPEGKAAQPGVVVNQVIDMRDEEFSVSSVLASDVIHANRKDIPCIFRVTASQLSSSSNKKCSILILADSDQERTKWVGLLNELHRLLKKSKLKERFVYAPKEAYDSTLPLIKTTQSAAIIDHERIALGNEEGLYVIHVTKDDIIKVGDNKKVRQIELIPSEQLIAVISGRNGHVRLYPMTALDDREANFNKIAETKGCQALVSGTIRQGSLTYLFVYMKKPDKVMIYELNKSKTRHRKLRDIFIPGSLQWMGLQGDKLCVGIQAGFLRFNLQGDEPPFSLLHPDDHTLAFIEQLRLDALCAVEISSKELLLCFSSIGVYVDCQGRRSRQQELMWTATPTACRYNAPYLSVYSENAVDVFDVNTMEWIQTMPLKKVHPLNADGSLNLLGLETVRLVYFKNKTAEGDELVVPETSDKSRKQMVRSMTSKRRFSFRVPEEERVLQRREMLRDPEMRNKLISNPTNFNHVVHMGPGDGIQILKDLPMNMRPQESRGVLGASVSIPSISKARPEPGRSMSASSGLGTRSSSQNGSALRRDLSVGSYGSTKRQMTSDGSLSSGGGIDAPLSHFDREVSTSNDCQCLLFQIFG</sequence>
<dbReference type="SMART" id="SM00109">
    <property type="entry name" value="C1"/>
    <property type="match status" value="1"/>
</dbReference>
<evidence type="ECO:0000259" key="26">
    <source>
        <dbReference type="PROSITE" id="PS50108"/>
    </source>
</evidence>
<evidence type="ECO:0000259" key="28">
    <source>
        <dbReference type="PROSITE" id="PS51285"/>
    </source>
</evidence>
<dbReference type="PROSITE" id="PS00107">
    <property type="entry name" value="PROTEIN_KINASE_ATP"/>
    <property type="match status" value="1"/>
</dbReference>
<comment type="cofactor">
    <cofactor evidence="1">
        <name>Mg(2+)</name>
        <dbReference type="ChEBI" id="CHEBI:18420"/>
    </cofactor>
</comment>
<feature type="domain" description="AGC-kinase C-terminal" evidence="28">
    <location>
        <begin position="344"/>
        <end position="414"/>
    </location>
</feature>
<evidence type="ECO:0000256" key="11">
    <source>
        <dbReference type="ARBA" id="ARBA00022741"/>
    </source>
</evidence>
<evidence type="ECO:0000313" key="29">
    <source>
        <dbReference type="Ensembl" id="ENSCCRP00015011292.1"/>
    </source>
</evidence>
<dbReference type="PROSITE" id="PS00479">
    <property type="entry name" value="ZF_DAG_PE_1"/>
    <property type="match status" value="1"/>
</dbReference>
<dbReference type="Gene3D" id="3.30.60.20">
    <property type="match status" value="1"/>
</dbReference>
<dbReference type="InterPro" id="IPR000719">
    <property type="entry name" value="Prot_kinase_dom"/>
</dbReference>
<dbReference type="SUPFAM" id="SSF57889">
    <property type="entry name" value="Cysteine-rich domain"/>
    <property type="match status" value="1"/>
</dbReference>
<dbReference type="PROSITE" id="PS50219">
    <property type="entry name" value="CNH"/>
    <property type="match status" value="1"/>
</dbReference>
<dbReference type="GO" id="GO:0005737">
    <property type="term" value="C:cytoplasm"/>
    <property type="evidence" value="ECO:0007669"/>
    <property type="project" value="UniProtKB-SubCell"/>
</dbReference>
<dbReference type="InterPro" id="IPR046349">
    <property type="entry name" value="C1-like_sf"/>
</dbReference>
<evidence type="ECO:0000259" key="24">
    <source>
        <dbReference type="PROSITE" id="PS50011"/>
    </source>
</evidence>
<dbReference type="InterPro" id="IPR057529">
    <property type="entry name" value="MRCK/ROCK_PH"/>
</dbReference>
<dbReference type="SMART" id="SM00133">
    <property type="entry name" value="S_TK_X"/>
    <property type="match status" value="1"/>
</dbReference>
<dbReference type="Proteomes" id="UP000694700">
    <property type="component" value="Unplaced"/>
</dbReference>
<dbReference type="CDD" id="cd00132">
    <property type="entry name" value="CRIB"/>
    <property type="match status" value="1"/>
</dbReference>
<dbReference type="Pfam" id="PF00433">
    <property type="entry name" value="Pkinase_C"/>
    <property type="match status" value="1"/>
</dbReference>
<evidence type="ECO:0000259" key="25">
    <source>
        <dbReference type="PROSITE" id="PS50081"/>
    </source>
</evidence>
<dbReference type="CDD" id="cd20864">
    <property type="entry name" value="C1_MRCKalpha"/>
    <property type="match status" value="1"/>
</dbReference>
<evidence type="ECO:0000256" key="12">
    <source>
        <dbReference type="ARBA" id="ARBA00022771"/>
    </source>
</evidence>
<dbReference type="SUPFAM" id="SSF56112">
    <property type="entry name" value="Protein kinase-like (PK-like)"/>
    <property type="match status" value="1"/>
</dbReference>
<keyword evidence="8" id="KW-0597">Phosphoprotein</keyword>
<dbReference type="SUPFAM" id="SSF69322">
    <property type="entry name" value="Tricorn protease domain 2"/>
    <property type="match status" value="1"/>
</dbReference>
<dbReference type="InterPro" id="IPR011009">
    <property type="entry name" value="Kinase-like_dom_sf"/>
</dbReference>
<keyword evidence="10" id="KW-0479">Metal-binding</keyword>
<evidence type="ECO:0000256" key="4">
    <source>
        <dbReference type="ARBA" id="ARBA00005719"/>
    </source>
</evidence>
<dbReference type="PROSITE" id="PS50108">
    <property type="entry name" value="CRIB"/>
    <property type="match status" value="1"/>
</dbReference>
<evidence type="ECO:0000256" key="14">
    <source>
        <dbReference type="ARBA" id="ARBA00022833"/>
    </source>
</evidence>
<dbReference type="InterPro" id="IPR000095">
    <property type="entry name" value="CRIB_dom"/>
</dbReference>
<evidence type="ECO:0000256" key="19">
    <source>
        <dbReference type="ARBA" id="ARBA00048679"/>
    </source>
</evidence>
<dbReference type="Ensembl" id="ENSCCRT00015011706.1">
    <property type="protein sequence ID" value="ENSCCRP00015011292.1"/>
    <property type="gene ID" value="ENSCCRG00015004044.1"/>
</dbReference>
<dbReference type="Pfam" id="PF00069">
    <property type="entry name" value="Pkinase"/>
    <property type="match status" value="1"/>
</dbReference>
<evidence type="ECO:0000256" key="20">
    <source>
        <dbReference type="PROSITE-ProRule" id="PRU10141"/>
    </source>
</evidence>
<evidence type="ECO:0000256" key="1">
    <source>
        <dbReference type="ARBA" id="ARBA00001946"/>
    </source>
</evidence>
<evidence type="ECO:0000256" key="10">
    <source>
        <dbReference type="ARBA" id="ARBA00022723"/>
    </source>
</evidence>
<evidence type="ECO:0000256" key="21">
    <source>
        <dbReference type="SAM" id="Coils"/>
    </source>
</evidence>
<evidence type="ECO:0000259" key="27">
    <source>
        <dbReference type="PROSITE" id="PS50219"/>
    </source>
</evidence>
<dbReference type="PANTHER" id="PTHR22988">
    <property type="entry name" value="MYOTONIC DYSTROPHY S/T KINASE-RELATED"/>
    <property type="match status" value="1"/>
</dbReference>
<dbReference type="Pfam" id="PF15796">
    <property type="entry name" value="KELK"/>
    <property type="match status" value="1"/>
</dbReference>
<feature type="domain" description="CRIB" evidence="26">
    <location>
        <begin position="1504"/>
        <end position="1517"/>
    </location>
</feature>
<dbReference type="PROSITE" id="PS50011">
    <property type="entry name" value="PROTEIN_KINASE_DOM"/>
    <property type="match status" value="1"/>
</dbReference>
<dbReference type="Gene3D" id="1.10.510.10">
    <property type="entry name" value="Transferase(Phosphotransferase) domain 1"/>
    <property type="match status" value="1"/>
</dbReference>
<keyword evidence="6" id="KW-0963">Cytoplasm</keyword>
<dbReference type="InterPro" id="IPR031597">
    <property type="entry name" value="KELK"/>
</dbReference>
<feature type="region of interest" description="Disordered" evidence="22">
    <location>
        <begin position="1539"/>
        <end position="1604"/>
    </location>
</feature>
<dbReference type="PANTHER" id="PTHR22988:SF31">
    <property type="entry name" value="SERINE_THREONINE-PROTEIN KINASE MRCK ALPHA"/>
    <property type="match status" value="1"/>
</dbReference>
<evidence type="ECO:0000256" key="15">
    <source>
        <dbReference type="ARBA" id="ARBA00022840"/>
    </source>
</evidence>
<evidence type="ECO:0000256" key="5">
    <source>
        <dbReference type="ARBA" id="ARBA00012513"/>
    </source>
</evidence>
<dbReference type="Pfam" id="PF00780">
    <property type="entry name" value="CNH"/>
    <property type="match status" value="1"/>
</dbReference>
<dbReference type="InterPro" id="IPR050839">
    <property type="entry name" value="Rho-assoc_Ser/Thr_Kinase"/>
</dbReference>
<dbReference type="FunFam" id="3.30.200.20:FF:001044">
    <property type="entry name" value="Serine/threonine-protein kinase MRCK beta"/>
    <property type="match status" value="1"/>
</dbReference>
<dbReference type="GO" id="GO:0005524">
    <property type="term" value="F:ATP binding"/>
    <property type="evidence" value="ECO:0007669"/>
    <property type="project" value="UniProtKB-UniRule"/>
</dbReference>
<evidence type="ECO:0000313" key="30">
    <source>
        <dbReference type="Proteomes" id="UP000694700"/>
    </source>
</evidence>
<evidence type="ECO:0000256" key="16">
    <source>
        <dbReference type="ARBA" id="ARBA00023054"/>
    </source>
</evidence>
<feature type="compositionally biased region" description="Low complexity" evidence="22">
    <location>
        <begin position="1560"/>
        <end position="1573"/>
    </location>
</feature>
<dbReference type="GO" id="GO:0004674">
    <property type="term" value="F:protein serine/threonine kinase activity"/>
    <property type="evidence" value="ECO:0007669"/>
    <property type="project" value="UniProtKB-KW"/>
</dbReference>
<dbReference type="SUPFAM" id="SSF50729">
    <property type="entry name" value="PH domain-like"/>
    <property type="match status" value="1"/>
</dbReference>
<evidence type="ECO:0000256" key="18">
    <source>
        <dbReference type="ARBA" id="ARBA00047899"/>
    </source>
</evidence>
<evidence type="ECO:0000256" key="8">
    <source>
        <dbReference type="ARBA" id="ARBA00022553"/>
    </source>
</evidence>
<dbReference type="InterPro" id="IPR008271">
    <property type="entry name" value="Ser/Thr_kinase_AS"/>
</dbReference>